<dbReference type="Pfam" id="PF07885">
    <property type="entry name" value="Ion_trans_2"/>
    <property type="match status" value="1"/>
</dbReference>
<accession>A0A023X0E7</accession>
<name>A0A023X0E7_RUBRA</name>
<keyword evidence="7 12" id="KW-0407">Ion channel</keyword>
<feature type="region of interest" description="Disordered" evidence="8">
    <location>
        <begin position="104"/>
        <end position="133"/>
    </location>
</feature>
<dbReference type="HOGENOM" id="CLU_141475_0_0_11"/>
<organism evidence="11 13">
    <name type="scientific">Rubrobacter radiotolerans</name>
    <name type="common">Arthrobacter radiotolerans</name>
    <dbReference type="NCBI Taxonomy" id="42256"/>
    <lineage>
        <taxon>Bacteria</taxon>
        <taxon>Bacillati</taxon>
        <taxon>Actinomycetota</taxon>
        <taxon>Rubrobacteria</taxon>
        <taxon>Rubrobacterales</taxon>
        <taxon>Rubrobacteraceae</taxon>
        <taxon>Rubrobacter</taxon>
    </lineage>
</organism>
<dbReference type="KEGG" id="rrd:RradSPS_0535"/>
<evidence type="ECO:0000256" key="5">
    <source>
        <dbReference type="ARBA" id="ARBA00023065"/>
    </source>
</evidence>
<dbReference type="SUPFAM" id="SSF81324">
    <property type="entry name" value="Voltage-gated potassium channels"/>
    <property type="match status" value="1"/>
</dbReference>
<keyword evidence="3 9" id="KW-0812">Transmembrane</keyword>
<keyword evidence="13" id="KW-1185">Reference proteome</keyword>
<dbReference type="EMBL" id="JAWXXX010000001">
    <property type="protein sequence ID" value="MDX5893232.1"/>
    <property type="molecule type" value="Genomic_DNA"/>
</dbReference>
<dbReference type="EMBL" id="CP007514">
    <property type="protein sequence ID" value="AHY45818.1"/>
    <property type="molecule type" value="Genomic_DNA"/>
</dbReference>
<feature type="domain" description="Potassium channel" evidence="10">
    <location>
        <begin position="30"/>
        <end position="100"/>
    </location>
</feature>
<feature type="transmembrane region" description="Helical" evidence="9">
    <location>
        <begin position="24"/>
        <end position="42"/>
    </location>
</feature>
<keyword evidence="6 9" id="KW-0472">Membrane</keyword>
<dbReference type="PATRIC" id="fig|42256.3.peg.542"/>
<dbReference type="PANTHER" id="PTHR11003:SF291">
    <property type="entry name" value="IP11374P"/>
    <property type="match status" value="1"/>
</dbReference>
<evidence type="ECO:0000313" key="12">
    <source>
        <dbReference type="EMBL" id="MDX5893232.1"/>
    </source>
</evidence>
<feature type="transmembrane region" description="Helical" evidence="9">
    <location>
        <begin position="78"/>
        <end position="99"/>
    </location>
</feature>
<reference evidence="12" key="2">
    <citation type="submission" date="2023-11" db="EMBL/GenBank/DDBJ databases">
        <title>MicrobeMod: A computational toolkit for identifying prokaryotic methylation and restriction-modification with nanopore sequencing.</title>
        <authorList>
            <person name="Crits-Christoph A."/>
            <person name="Kang S.C."/>
            <person name="Lee H."/>
            <person name="Ostrov N."/>
        </authorList>
    </citation>
    <scope>NUCLEOTIDE SEQUENCE</scope>
    <source>
        <strain evidence="12">ATCC 51242</strain>
    </source>
</reference>
<dbReference type="AlphaFoldDB" id="A0A023X0E7"/>
<dbReference type="RefSeq" id="WP_084263651.1">
    <property type="nucleotide sequence ID" value="NZ_CP007514.1"/>
</dbReference>
<evidence type="ECO:0000313" key="13">
    <source>
        <dbReference type="Proteomes" id="UP000025229"/>
    </source>
</evidence>
<dbReference type="OrthoDB" id="9799090at2"/>
<proteinExistence type="predicted"/>
<dbReference type="Proteomes" id="UP001281130">
    <property type="component" value="Unassembled WGS sequence"/>
</dbReference>
<keyword evidence="2" id="KW-0813">Transport</keyword>
<keyword evidence="4 9" id="KW-1133">Transmembrane helix</keyword>
<dbReference type="STRING" id="42256.RradSPS_0535"/>
<evidence type="ECO:0000256" key="6">
    <source>
        <dbReference type="ARBA" id="ARBA00023136"/>
    </source>
</evidence>
<comment type="subcellular location">
    <subcellularLocation>
        <location evidence="1">Membrane</location>
        <topology evidence="1">Multi-pass membrane protein</topology>
    </subcellularLocation>
</comment>
<dbReference type="Gene3D" id="1.10.287.70">
    <property type="match status" value="1"/>
</dbReference>
<evidence type="ECO:0000256" key="7">
    <source>
        <dbReference type="ARBA" id="ARBA00023303"/>
    </source>
</evidence>
<evidence type="ECO:0000256" key="8">
    <source>
        <dbReference type="SAM" id="MobiDB-lite"/>
    </source>
</evidence>
<evidence type="ECO:0000256" key="2">
    <source>
        <dbReference type="ARBA" id="ARBA00022448"/>
    </source>
</evidence>
<evidence type="ECO:0000256" key="4">
    <source>
        <dbReference type="ARBA" id="ARBA00022989"/>
    </source>
</evidence>
<evidence type="ECO:0000313" key="11">
    <source>
        <dbReference type="EMBL" id="AHY45818.1"/>
    </source>
</evidence>
<dbReference type="GO" id="GO:0022841">
    <property type="term" value="F:potassium ion leak channel activity"/>
    <property type="evidence" value="ECO:0007669"/>
    <property type="project" value="TreeGrafter"/>
</dbReference>
<reference evidence="11 13" key="1">
    <citation type="submission" date="2014-03" db="EMBL/GenBank/DDBJ databases">
        <title>Complete genome sequence of the Radio-Resistant Rubrobacter radiotolerans RSPS-4.</title>
        <authorList>
            <person name="Egas C.C."/>
            <person name="Barroso C.C."/>
            <person name="Froufe H.J.C."/>
            <person name="Pacheco J.J."/>
            <person name="Albuquerque L.L."/>
            <person name="da Costa M.M.S."/>
        </authorList>
    </citation>
    <scope>NUCLEOTIDE SEQUENCE [LARGE SCALE GENOMIC DNA]</scope>
    <source>
        <strain evidence="11 13">RSPS-4</strain>
    </source>
</reference>
<dbReference type="GO" id="GO:0015271">
    <property type="term" value="F:outward rectifier potassium channel activity"/>
    <property type="evidence" value="ECO:0007669"/>
    <property type="project" value="TreeGrafter"/>
</dbReference>
<protein>
    <submittedName>
        <fullName evidence="11">Ion channel</fullName>
    </submittedName>
    <submittedName>
        <fullName evidence="12">Potassium channel family protein</fullName>
    </submittedName>
</protein>
<evidence type="ECO:0000256" key="3">
    <source>
        <dbReference type="ARBA" id="ARBA00022692"/>
    </source>
</evidence>
<dbReference type="GO" id="GO:0005886">
    <property type="term" value="C:plasma membrane"/>
    <property type="evidence" value="ECO:0007669"/>
    <property type="project" value="TreeGrafter"/>
</dbReference>
<evidence type="ECO:0000259" key="10">
    <source>
        <dbReference type="Pfam" id="PF07885"/>
    </source>
</evidence>
<sequence length="133" mass="15389">MIPFVTVLYRLVRAFIEAWREPHFRGLFYLVFLTLASGTIFYHNVEGWTYFDAFYFSVITLTTVGYGDLVPTTTYGRLFTVFYIFLGIGLILAFIDAVAKPALTRSSRPKEPRRTRRRTETEDAGPEEPDDRS</sequence>
<dbReference type="Proteomes" id="UP000025229">
    <property type="component" value="Chromosome"/>
</dbReference>
<dbReference type="eggNOG" id="COG1226">
    <property type="taxonomic scope" value="Bacteria"/>
</dbReference>
<gene>
    <name evidence="11" type="ORF">RradSPS_0535</name>
    <name evidence="12" type="ORF">SIL72_04230</name>
</gene>
<dbReference type="GO" id="GO:0030322">
    <property type="term" value="P:stabilization of membrane potential"/>
    <property type="evidence" value="ECO:0007669"/>
    <property type="project" value="TreeGrafter"/>
</dbReference>
<dbReference type="PANTHER" id="PTHR11003">
    <property type="entry name" value="POTASSIUM CHANNEL, SUBFAMILY K"/>
    <property type="match status" value="1"/>
</dbReference>
<feature type="compositionally biased region" description="Acidic residues" evidence="8">
    <location>
        <begin position="122"/>
        <end position="133"/>
    </location>
</feature>
<evidence type="ECO:0000256" key="9">
    <source>
        <dbReference type="SAM" id="Phobius"/>
    </source>
</evidence>
<evidence type="ECO:0000256" key="1">
    <source>
        <dbReference type="ARBA" id="ARBA00004141"/>
    </source>
</evidence>
<keyword evidence="5" id="KW-0406">Ion transport</keyword>
<dbReference type="InterPro" id="IPR013099">
    <property type="entry name" value="K_chnl_dom"/>
</dbReference>
<dbReference type="InterPro" id="IPR003280">
    <property type="entry name" value="2pore_dom_K_chnl"/>
</dbReference>